<keyword evidence="14" id="KW-0812">Transmembrane</keyword>
<evidence type="ECO:0000256" key="9">
    <source>
        <dbReference type="ARBA" id="ARBA00023157"/>
    </source>
</evidence>
<keyword evidence="7 13" id="KW-0418">Kinase</keyword>
<dbReference type="PROSITE" id="PS00108">
    <property type="entry name" value="PROTEIN_KINASE_ST"/>
    <property type="match status" value="1"/>
</dbReference>
<keyword evidence="6 13" id="KW-0547">Nucleotide-binding</keyword>
<comment type="similarity">
    <text evidence="13">Belongs to the protein kinase superfamily. Ser/Thr protein kinase family.</text>
</comment>
<evidence type="ECO:0000256" key="13">
    <source>
        <dbReference type="PIRNR" id="PIRNR000641"/>
    </source>
</evidence>
<keyword evidence="9" id="KW-1015">Disulfide bond</keyword>
<dbReference type="PROSITE" id="PS50011">
    <property type="entry name" value="PROTEIN_KINASE_DOM"/>
    <property type="match status" value="1"/>
</dbReference>
<dbReference type="Pfam" id="PF11883">
    <property type="entry name" value="DUF3403"/>
    <property type="match status" value="1"/>
</dbReference>
<keyword evidence="10" id="KW-0325">Glycoprotein</keyword>
<sequence length="732" mass="82309">MTKSNTLSSAACFLPLILVSLCLSFTKATTKIRSGQSINVSETIASDDFELGFFSPQKNPKKWYVGIWYKNINDDPYVWVANREYPVLTPSATLTISSDGNLVIRDGRMSYMVTNITSTSKDVYAMLLNSGNFVLRENGSGNTLWQSFDHPTSTLLPGMKFSEGNSCLVSWKSDDDPSPGDFSLELDSAKQQLIVKNMSDTCFVFRNESKNSSSLFDLISFSKGYFTIVGEAGSEISRLLLDESGLLQLQSWSAKDKRWLLSPDSMKSCSYRTACNGSTPDAEHKTKKGIKIDVLMIALAIVIGMMLIFAIVVCYRRNLANKGENLLLFDVEMSLKHTHSELPDLSQLRKRGRNRKKPCKLVFFTFSSLAAATDNFSDAHKLGEGGFGPVYKFRKVEDHYSQGTLKKAHKLGEGGFGPVYKFRKVEDHYSQGTLKKGYEVAIKRLSKKSGQGKDQFKTEAHLIARLQHNNLVRLLGCCIDRKEQILIYEYMPNKSLDFFLYDRTRCKLLTWQIRVKIIEGIAQGLLYLHQFSRIRIIHRDLKPSNILLDNDMNPKISDFGMARIFRVNQSHENTTKPAGTIGYMSPEYAHQGLISERSDVYSFGVLLLEILSGRKNTDSHTSETRGLLAYAWELWTTDRGLDLMDPLLEDASAMHLILRYVHIALLCVQEVAADRPNMSQVVLMLSNSSPALPYPKEPGFLRSTTTIRRSPAQNTQECCSVNDVTISVVGPR</sequence>
<evidence type="ECO:0000256" key="10">
    <source>
        <dbReference type="ARBA" id="ARBA00023180"/>
    </source>
</evidence>
<dbReference type="Pfam" id="PF07714">
    <property type="entry name" value="PK_Tyr_Ser-Thr"/>
    <property type="match status" value="1"/>
</dbReference>
<evidence type="ECO:0000256" key="14">
    <source>
        <dbReference type="SAM" id="Phobius"/>
    </source>
</evidence>
<keyword evidence="19" id="KW-1185">Reference proteome</keyword>
<dbReference type="InterPro" id="IPR000719">
    <property type="entry name" value="Prot_kinase_dom"/>
</dbReference>
<dbReference type="EC" id="2.7.11.1" evidence="13"/>
<dbReference type="Pfam" id="PF01453">
    <property type="entry name" value="B_lectin"/>
    <property type="match status" value="1"/>
</dbReference>
<evidence type="ECO:0000256" key="15">
    <source>
        <dbReference type="SAM" id="SignalP"/>
    </source>
</evidence>
<evidence type="ECO:0000313" key="19">
    <source>
        <dbReference type="Proteomes" id="UP000030645"/>
    </source>
</evidence>
<name>W9RCT2_9ROSA</name>
<feature type="domain" description="Bulb-type lectin" evidence="17">
    <location>
        <begin position="29"/>
        <end position="148"/>
    </location>
</feature>
<dbReference type="GO" id="GO:0030246">
    <property type="term" value="F:carbohydrate binding"/>
    <property type="evidence" value="ECO:0007669"/>
    <property type="project" value="UniProtKB-KW"/>
</dbReference>
<evidence type="ECO:0000256" key="1">
    <source>
        <dbReference type="ARBA" id="ARBA00004251"/>
    </source>
</evidence>
<dbReference type="CDD" id="cd00028">
    <property type="entry name" value="B_lectin"/>
    <property type="match status" value="1"/>
</dbReference>
<evidence type="ECO:0000313" key="18">
    <source>
        <dbReference type="EMBL" id="EXB68288.1"/>
    </source>
</evidence>
<keyword evidence="18" id="KW-0430">Lectin</keyword>
<dbReference type="InterPro" id="IPR024171">
    <property type="entry name" value="SRK-like_kinase"/>
</dbReference>
<dbReference type="AlphaFoldDB" id="W9RCT2"/>
<dbReference type="SUPFAM" id="SSF51110">
    <property type="entry name" value="alpha-D-mannose-specific plant lectins"/>
    <property type="match status" value="1"/>
</dbReference>
<feature type="chain" id="PRO_5004929447" description="Receptor-like serine/threonine-protein kinase" evidence="15">
    <location>
        <begin position="29"/>
        <end position="732"/>
    </location>
</feature>
<gene>
    <name evidence="18" type="ORF">L484_001976</name>
</gene>
<dbReference type="Gene3D" id="1.10.510.10">
    <property type="entry name" value="Transferase(Phosphotransferase) domain 1"/>
    <property type="match status" value="1"/>
</dbReference>
<dbReference type="SUPFAM" id="SSF56112">
    <property type="entry name" value="Protein kinase-like (PK-like)"/>
    <property type="match status" value="1"/>
</dbReference>
<keyword evidence="4 13" id="KW-0808">Transferase</keyword>
<keyword evidence="18" id="KW-0675">Receptor</keyword>
<keyword evidence="2" id="KW-1003">Cell membrane</keyword>
<dbReference type="eggNOG" id="ENOG502RCRG">
    <property type="taxonomic scope" value="Eukaryota"/>
</dbReference>
<evidence type="ECO:0000256" key="3">
    <source>
        <dbReference type="ARBA" id="ARBA00022527"/>
    </source>
</evidence>
<dbReference type="InterPro" id="IPR021820">
    <property type="entry name" value="S-locus_recpt_kinase_C"/>
</dbReference>
<dbReference type="InterPro" id="IPR011009">
    <property type="entry name" value="Kinase-like_dom_sf"/>
</dbReference>
<evidence type="ECO:0000256" key="8">
    <source>
        <dbReference type="ARBA" id="ARBA00022840"/>
    </source>
</evidence>
<dbReference type="EMBL" id="KE344573">
    <property type="protein sequence ID" value="EXB68288.1"/>
    <property type="molecule type" value="Genomic_DNA"/>
</dbReference>
<keyword evidence="3 13" id="KW-0723">Serine/threonine-protein kinase</keyword>
<protein>
    <recommendedName>
        <fullName evidence="13">Receptor-like serine/threonine-protein kinase</fullName>
        <ecNumber evidence="13">2.7.11.1</ecNumber>
    </recommendedName>
</protein>
<dbReference type="Proteomes" id="UP000030645">
    <property type="component" value="Unassembled WGS sequence"/>
</dbReference>
<dbReference type="PANTHER" id="PTHR27002">
    <property type="entry name" value="RECEPTOR-LIKE SERINE/THREONINE-PROTEIN KINASE SD1-8"/>
    <property type="match status" value="1"/>
</dbReference>
<feature type="transmembrane region" description="Helical" evidence="14">
    <location>
        <begin position="294"/>
        <end position="315"/>
    </location>
</feature>
<evidence type="ECO:0000259" key="17">
    <source>
        <dbReference type="PROSITE" id="PS50927"/>
    </source>
</evidence>
<dbReference type="PROSITE" id="PS50927">
    <property type="entry name" value="BULB_LECTIN"/>
    <property type="match status" value="1"/>
</dbReference>
<dbReference type="SMART" id="SM00220">
    <property type="entry name" value="S_TKc"/>
    <property type="match status" value="1"/>
</dbReference>
<reference evidence="19" key="1">
    <citation type="submission" date="2013-01" db="EMBL/GenBank/DDBJ databases">
        <title>Draft Genome Sequence of a Mulberry Tree, Morus notabilis C.K. Schneid.</title>
        <authorList>
            <person name="He N."/>
            <person name="Zhao S."/>
        </authorList>
    </citation>
    <scope>NUCLEOTIDE SEQUENCE</scope>
</reference>
<keyword evidence="14" id="KW-0472">Membrane</keyword>
<evidence type="ECO:0000256" key="4">
    <source>
        <dbReference type="ARBA" id="ARBA00022679"/>
    </source>
</evidence>
<evidence type="ECO:0000256" key="7">
    <source>
        <dbReference type="ARBA" id="ARBA00022777"/>
    </source>
</evidence>
<dbReference type="STRING" id="981085.W9RCT2"/>
<dbReference type="InterPro" id="IPR008271">
    <property type="entry name" value="Ser/Thr_kinase_AS"/>
</dbReference>
<evidence type="ECO:0000256" key="11">
    <source>
        <dbReference type="ARBA" id="ARBA00047899"/>
    </source>
</evidence>
<dbReference type="InterPro" id="IPR001245">
    <property type="entry name" value="Ser-Thr/Tyr_kinase_cat_dom"/>
</dbReference>
<keyword evidence="5 15" id="KW-0732">Signal</keyword>
<feature type="domain" description="Protein kinase" evidence="16">
    <location>
        <begin position="405"/>
        <end position="692"/>
    </location>
</feature>
<keyword evidence="14" id="KW-1133">Transmembrane helix</keyword>
<evidence type="ECO:0000259" key="16">
    <source>
        <dbReference type="PROSITE" id="PS50011"/>
    </source>
</evidence>
<dbReference type="FunFam" id="1.10.510.10:FF:000060">
    <property type="entry name" value="G-type lectin S-receptor-like serine/threonine-protein kinase"/>
    <property type="match status" value="1"/>
</dbReference>
<dbReference type="SMART" id="SM00108">
    <property type="entry name" value="B_lectin"/>
    <property type="match status" value="1"/>
</dbReference>
<comment type="catalytic activity">
    <reaction evidence="12 13">
        <text>L-seryl-[protein] + ATP = O-phospho-L-seryl-[protein] + ADP + H(+)</text>
        <dbReference type="Rhea" id="RHEA:17989"/>
        <dbReference type="Rhea" id="RHEA-COMP:9863"/>
        <dbReference type="Rhea" id="RHEA-COMP:11604"/>
        <dbReference type="ChEBI" id="CHEBI:15378"/>
        <dbReference type="ChEBI" id="CHEBI:29999"/>
        <dbReference type="ChEBI" id="CHEBI:30616"/>
        <dbReference type="ChEBI" id="CHEBI:83421"/>
        <dbReference type="ChEBI" id="CHEBI:456216"/>
        <dbReference type="EC" id="2.7.11.1"/>
    </reaction>
</comment>
<dbReference type="Gene3D" id="2.90.10.10">
    <property type="entry name" value="Bulb-type lectin domain"/>
    <property type="match status" value="1"/>
</dbReference>
<dbReference type="GO" id="GO:0005886">
    <property type="term" value="C:plasma membrane"/>
    <property type="evidence" value="ECO:0007669"/>
    <property type="project" value="UniProtKB-SubCell"/>
</dbReference>
<evidence type="ECO:0000256" key="5">
    <source>
        <dbReference type="ARBA" id="ARBA00022729"/>
    </source>
</evidence>
<evidence type="ECO:0000256" key="12">
    <source>
        <dbReference type="ARBA" id="ARBA00048679"/>
    </source>
</evidence>
<dbReference type="GO" id="GO:0106310">
    <property type="term" value="F:protein serine kinase activity"/>
    <property type="evidence" value="ECO:0007669"/>
    <property type="project" value="RHEA"/>
</dbReference>
<dbReference type="GO" id="GO:0004674">
    <property type="term" value="F:protein serine/threonine kinase activity"/>
    <property type="evidence" value="ECO:0007669"/>
    <property type="project" value="UniProtKB-KW"/>
</dbReference>
<organism evidence="18 19">
    <name type="scientific">Morus notabilis</name>
    <dbReference type="NCBI Taxonomy" id="981085"/>
    <lineage>
        <taxon>Eukaryota</taxon>
        <taxon>Viridiplantae</taxon>
        <taxon>Streptophyta</taxon>
        <taxon>Embryophyta</taxon>
        <taxon>Tracheophyta</taxon>
        <taxon>Spermatophyta</taxon>
        <taxon>Magnoliopsida</taxon>
        <taxon>eudicotyledons</taxon>
        <taxon>Gunneridae</taxon>
        <taxon>Pentapetalae</taxon>
        <taxon>rosids</taxon>
        <taxon>fabids</taxon>
        <taxon>Rosales</taxon>
        <taxon>Moraceae</taxon>
        <taxon>Moreae</taxon>
        <taxon>Morus</taxon>
    </lineage>
</organism>
<evidence type="ECO:0000256" key="2">
    <source>
        <dbReference type="ARBA" id="ARBA00022475"/>
    </source>
</evidence>
<keyword evidence="8 13" id="KW-0067">ATP-binding</keyword>
<dbReference type="PANTHER" id="PTHR27002:SF1075">
    <property type="entry name" value="RECEPTOR-LIKE SERINE_THREONINE-PROTEIN KINASE"/>
    <property type="match status" value="1"/>
</dbReference>
<dbReference type="PIRSF" id="PIRSF000641">
    <property type="entry name" value="SRK"/>
    <property type="match status" value="1"/>
</dbReference>
<dbReference type="CDD" id="cd14066">
    <property type="entry name" value="STKc_IRAK"/>
    <property type="match status" value="1"/>
</dbReference>
<evidence type="ECO:0000256" key="6">
    <source>
        <dbReference type="ARBA" id="ARBA00022741"/>
    </source>
</evidence>
<dbReference type="Gene3D" id="3.30.200.20">
    <property type="entry name" value="Phosphorylase Kinase, domain 1"/>
    <property type="match status" value="2"/>
</dbReference>
<dbReference type="GO" id="GO:0005524">
    <property type="term" value="F:ATP binding"/>
    <property type="evidence" value="ECO:0007669"/>
    <property type="project" value="UniProtKB-KW"/>
</dbReference>
<comment type="catalytic activity">
    <reaction evidence="11 13">
        <text>L-threonyl-[protein] + ATP = O-phospho-L-threonyl-[protein] + ADP + H(+)</text>
        <dbReference type="Rhea" id="RHEA:46608"/>
        <dbReference type="Rhea" id="RHEA-COMP:11060"/>
        <dbReference type="Rhea" id="RHEA-COMP:11605"/>
        <dbReference type="ChEBI" id="CHEBI:15378"/>
        <dbReference type="ChEBI" id="CHEBI:30013"/>
        <dbReference type="ChEBI" id="CHEBI:30616"/>
        <dbReference type="ChEBI" id="CHEBI:61977"/>
        <dbReference type="ChEBI" id="CHEBI:456216"/>
        <dbReference type="EC" id="2.7.11.1"/>
    </reaction>
</comment>
<dbReference type="InterPro" id="IPR036426">
    <property type="entry name" value="Bulb-type_lectin_dom_sf"/>
</dbReference>
<proteinExistence type="inferred from homology"/>
<feature type="signal peptide" evidence="15">
    <location>
        <begin position="1"/>
        <end position="28"/>
    </location>
</feature>
<dbReference type="InterPro" id="IPR001480">
    <property type="entry name" value="Bulb-type_lectin_dom"/>
</dbReference>
<comment type="subcellular location">
    <subcellularLocation>
        <location evidence="1">Cell membrane</location>
        <topology evidence="1">Single-pass type I membrane protein</topology>
    </subcellularLocation>
</comment>
<accession>W9RCT2</accession>